<gene>
    <name evidence="10" type="ORF">SAMN04489764_5009</name>
</gene>
<keyword evidence="5 8" id="KW-1133">Transmembrane helix</keyword>
<evidence type="ECO:0000256" key="4">
    <source>
        <dbReference type="ARBA" id="ARBA00022692"/>
    </source>
</evidence>
<feature type="transmembrane region" description="Helical" evidence="8">
    <location>
        <begin position="150"/>
        <end position="171"/>
    </location>
</feature>
<dbReference type="Pfam" id="PF00892">
    <property type="entry name" value="EamA"/>
    <property type="match status" value="2"/>
</dbReference>
<feature type="domain" description="EamA" evidence="9">
    <location>
        <begin position="10"/>
        <end position="139"/>
    </location>
</feature>
<evidence type="ECO:0000256" key="3">
    <source>
        <dbReference type="ARBA" id="ARBA00022475"/>
    </source>
</evidence>
<comment type="similarity">
    <text evidence="2">Belongs to the EamA transporter family.</text>
</comment>
<keyword evidence="11" id="KW-1185">Reference proteome</keyword>
<feature type="domain" description="EamA" evidence="9">
    <location>
        <begin position="156"/>
        <end position="287"/>
    </location>
</feature>
<evidence type="ECO:0000313" key="11">
    <source>
        <dbReference type="Proteomes" id="UP000217103"/>
    </source>
</evidence>
<feature type="compositionally biased region" description="Basic and acidic residues" evidence="7">
    <location>
        <begin position="447"/>
        <end position="458"/>
    </location>
</feature>
<keyword evidence="6 8" id="KW-0472">Membrane</keyword>
<feature type="transmembrane region" description="Helical" evidence="8">
    <location>
        <begin position="212"/>
        <end position="231"/>
    </location>
</feature>
<accession>A0A1H1HZT5</accession>
<comment type="subcellular location">
    <subcellularLocation>
        <location evidence="1">Cell membrane</location>
        <topology evidence="1">Multi-pass membrane protein</topology>
    </subcellularLocation>
</comment>
<feature type="compositionally biased region" description="Basic and acidic residues" evidence="7">
    <location>
        <begin position="385"/>
        <end position="401"/>
    </location>
</feature>
<reference evidence="10 11" key="1">
    <citation type="submission" date="2016-10" db="EMBL/GenBank/DDBJ databases">
        <authorList>
            <person name="de Groot N.N."/>
        </authorList>
    </citation>
    <scope>NUCLEOTIDE SEQUENCE [LARGE SCALE GENOMIC DNA]</scope>
    <source>
        <strain evidence="10 11">DSM 43794</strain>
    </source>
</reference>
<name>A0A1H1HZT5_9ACTN</name>
<dbReference type="PANTHER" id="PTHR42920:SF5">
    <property type="entry name" value="EAMA DOMAIN-CONTAINING PROTEIN"/>
    <property type="match status" value="1"/>
</dbReference>
<evidence type="ECO:0000259" key="9">
    <source>
        <dbReference type="Pfam" id="PF00892"/>
    </source>
</evidence>
<feature type="compositionally biased region" description="Gly residues" evidence="7">
    <location>
        <begin position="461"/>
        <end position="483"/>
    </location>
</feature>
<dbReference type="InterPro" id="IPR051258">
    <property type="entry name" value="Diverse_Substrate_Transporter"/>
</dbReference>
<feature type="transmembrane region" description="Helical" evidence="8">
    <location>
        <begin position="97"/>
        <end position="118"/>
    </location>
</feature>
<feature type="region of interest" description="Disordered" evidence="7">
    <location>
        <begin position="423"/>
        <end position="522"/>
    </location>
</feature>
<proteinExistence type="inferred from homology"/>
<feature type="region of interest" description="Disordered" evidence="7">
    <location>
        <begin position="335"/>
        <end position="408"/>
    </location>
</feature>
<dbReference type="SUPFAM" id="SSF103481">
    <property type="entry name" value="Multidrug resistance efflux transporter EmrE"/>
    <property type="match status" value="2"/>
</dbReference>
<feature type="compositionally biased region" description="Gly residues" evidence="7">
    <location>
        <begin position="294"/>
        <end position="303"/>
    </location>
</feature>
<evidence type="ECO:0000256" key="2">
    <source>
        <dbReference type="ARBA" id="ARBA00007362"/>
    </source>
</evidence>
<keyword evidence="4 8" id="KW-0812">Transmembrane</keyword>
<dbReference type="Proteomes" id="UP000217103">
    <property type="component" value="Unassembled WGS sequence"/>
</dbReference>
<dbReference type="STRING" id="35622.SAMN04489764_5009"/>
<feature type="transmembrane region" description="Helical" evidence="8">
    <location>
        <begin position="183"/>
        <end position="206"/>
    </location>
</feature>
<evidence type="ECO:0000256" key="6">
    <source>
        <dbReference type="ARBA" id="ARBA00023136"/>
    </source>
</evidence>
<feature type="transmembrane region" description="Helical" evidence="8">
    <location>
        <begin position="270"/>
        <end position="288"/>
    </location>
</feature>
<dbReference type="RefSeq" id="WP_165634873.1">
    <property type="nucleotide sequence ID" value="NZ_FNKK01000002.1"/>
</dbReference>
<feature type="transmembrane region" description="Helical" evidence="8">
    <location>
        <begin position="39"/>
        <end position="56"/>
    </location>
</feature>
<feature type="transmembrane region" description="Helical" evidence="8">
    <location>
        <begin position="243"/>
        <end position="264"/>
    </location>
</feature>
<dbReference type="EMBL" id="FNKK01000002">
    <property type="protein sequence ID" value="SDR30920.1"/>
    <property type="molecule type" value="Genomic_DNA"/>
</dbReference>
<feature type="transmembrane region" description="Helical" evidence="8">
    <location>
        <begin position="68"/>
        <end position="85"/>
    </location>
</feature>
<evidence type="ECO:0000256" key="1">
    <source>
        <dbReference type="ARBA" id="ARBA00004651"/>
    </source>
</evidence>
<evidence type="ECO:0000256" key="7">
    <source>
        <dbReference type="SAM" id="MobiDB-lite"/>
    </source>
</evidence>
<dbReference type="InterPro" id="IPR000620">
    <property type="entry name" value="EamA_dom"/>
</dbReference>
<feature type="compositionally biased region" description="Basic and acidic residues" evidence="7">
    <location>
        <begin position="423"/>
        <end position="437"/>
    </location>
</feature>
<dbReference type="AlphaFoldDB" id="A0A1H1HZT5"/>
<evidence type="ECO:0000256" key="8">
    <source>
        <dbReference type="SAM" id="Phobius"/>
    </source>
</evidence>
<keyword evidence="3" id="KW-1003">Cell membrane</keyword>
<protein>
    <submittedName>
        <fullName evidence="10">Permease of the drug/metabolite transporter (DMT) superfamily</fullName>
    </submittedName>
</protein>
<dbReference type="PANTHER" id="PTHR42920">
    <property type="entry name" value="OS03G0707200 PROTEIN-RELATED"/>
    <property type="match status" value="1"/>
</dbReference>
<sequence>MTATAPRPLLGVVLLLFVSAAWGSAFPLMKDLSVRMPVADLLTERYGVAALVLFALRPRCLRGQGRKMWMRGVLLGVLFGVGQAAQAVALQSLPSPVSGFAVGCSVVMTPLLGLLLLGEQVSRRLWAAVALSAAAMAVFTLLQSFEDDKISVLALAATLMAAALYAMHTLVLSRMSGDSADGYPLTVIQLGTIAVMTGVLAAPGGLSLPVTALDWVVLAHLAIVSCALGFLARTYGQAHVPAVPAAVVLSSQPLWVAALAAVVYGEAITWSVAVGGAMVVLAMLLAVVPARSGRQGGAPAGGGEGHHPQPLPPERHAQLLRLRRRASEVLLALREESAGTAEPGPPADVPRPGGSRGTSRSAKPYVPEQAPPPGSDGVPGRRRVRDGGRRCMEEDAGKGVDEETDDGLDGVVERAVAIVRERVELPRQPHLPSRDREEEAEPPSGGRRHEDASDRPEGDAPGDGAGGSRCSGGRGGGFGTGGGEDVRALAVGVDPLYPRGPLSWPGHLPSTDPYRRLDPYRF</sequence>
<evidence type="ECO:0000313" key="10">
    <source>
        <dbReference type="EMBL" id="SDR30920.1"/>
    </source>
</evidence>
<dbReference type="GO" id="GO:0005886">
    <property type="term" value="C:plasma membrane"/>
    <property type="evidence" value="ECO:0007669"/>
    <property type="project" value="UniProtKB-SubCell"/>
</dbReference>
<feature type="compositionally biased region" description="Basic and acidic residues" evidence="7">
    <location>
        <begin position="513"/>
        <end position="522"/>
    </location>
</feature>
<dbReference type="InterPro" id="IPR037185">
    <property type="entry name" value="EmrE-like"/>
</dbReference>
<organism evidence="10 11">
    <name type="scientific">Thermostaphylospora chromogena</name>
    <dbReference type="NCBI Taxonomy" id="35622"/>
    <lineage>
        <taxon>Bacteria</taxon>
        <taxon>Bacillati</taxon>
        <taxon>Actinomycetota</taxon>
        <taxon>Actinomycetes</taxon>
        <taxon>Streptosporangiales</taxon>
        <taxon>Thermomonosporaceae</taxon>
        <taxon>Thermostaphylospora</taxon>
    </lineage>
</organism>
<evidence type="ECO:0000256" key="5">
    <source>
        <dbReference type="ARBA" id="ARBA00022989"/>
    </source>
</evidence>
<feature type="transmembrane region" description="Helical" evidence="8">
    <location>
        <begin position="125"/>
        <end position="144"/>
    </location>
</feature>
<feature type="region of interest" description="Disordered" evidence="7">
    <location>
        <begin position="294"/>
        <end position="313"/>
    </location>
</feature>